<organism evidence="1">
    <name type="scientific">Utricularia reniformis</name>
    <dbReference type="NCBI Taxonomy" id="192314"/>
    <lineage>
        <taxon>Eukaryota</taxon>
        <taxon>Viridiplantae</taxon>
        <taxon>Streptophyta</taxon>
        <taxon>Embryophyta</taxon>
        <taxon>Tracheophyta</taxon>
        <taxon>Spermatophyta</taxon>
        <taxon>Magnoliopsida</taxon>
        <taxon>eudicotyledons</taxon>
        <taxon>Gunneridae</taxon>
        <taxon>Pentapetalae</taxon>
        <taxon>asterids</taxon>
        <taxon>lamiids</taxon>
        <taxon>Lamiales</taxon>
        <taxon>Lentibulariaceae</taxon>
        <taxon>Utricularia</taxon>
    </lineage>
</organism>
<reference evidence="1" key="1">
    <citation type="submission" date="2017-03" db="EMBL/GenBank/DDBJ databases">
        <title>The mitochondrial genome of the carnivorous plant Utricularia reniformis (Lentibulariaceae): structure, comparative analysis and evolutionary landmarks.</title>
        <authorList>
            <person name="Silva S.R."/>
            <person name="Alvarenga D.O."/>
            <person name="Michael T.P."/>
            <person name="Miranda V.F.O."/>
            <person name="Varani A.M."/>
        </authorList>
    </citation>
    <scope>NUCLEOTIDE SEQUENCE</scope>
</reference>
<gene>
    <name evidence="1" type="ORF">AEK19_MT1836</name>
</gene>
<protein>
    <submittedName>
        <fullName evidence="1">Uncharacterized protein</fullName>
    </submittedName>
</protein>
<name>A0A1Y0AZ33_9LAMI</name>
<dbReference type="AlphaFoldDB" id="A0A1Y0AZ33"/>
<keyword evidence="1" id="KW-0496">Mitochondrion</keyword>
<evidence type="ECO:0000313" key="1">
    <source>
        <dbReference type="EMBL" id="ART30410.1"/>
    </source>
</evidence>
<dbReference type="EMBL" id="KY774314">
    <property type="protein sequence ID" value="ART30410.1"/>
    <property type="molecule type" value="Genomic_DNA"/>
</dbReference>
<accession>A0A1Y0AZ33</accession>
<geneLocation type="mitochondrion" evidence="1"/>
<sequence>MANGNRNHSDLRKMLNWESIKRYEHSPLQIHAAWPLVKEEPSASTGESLFGISFLDLFIVCLPLFFPTSDSGNGISLGEGFTLHTLVNQIISSKWVGLKLNELYDKEIEQVKTTVEELQLSH</sequence>
<proteinExistence type="predicted"/>